<keyword evidence="1" id="KW-0472">Membrane</keyword>
<feature type="transmembrane region" description="Helical" evidence="1">
    <location>
        <begin position="62"/>
        <end position="80"/>
    </location>
</feature>
<feature type="transmembrane region" description="Helical" evidence="1">
    <location>
        <begin position="27"/>
        <end position="50"/>
    </location>
</feature>
<dbReference type="KEGG" id="llu:AKJ09_04267"/>
<dbReference type="RefSeq" id="WP_146648710.1">
    <property type="nucleotide sequence ID" value="NZ_CP012333.1"/>
</dbReference>
<feature type="transmembrane region" description="Helical" evidence="1">
    <location>
        <begin position="92"/>
        <end position="115"/>
    </location>
</feature>
<proteinExistence type="predicted"/>
<dbReference type="EMBL" id="CP012333">
    <property type="protein sequence ID" value="AKU97603.1"/>
    <property type="molecule type" value="Genomic_DNA"/>
</dbReference>
<gene>
    <name evidence="2" type="ORF">AKJ09_04267</name>
</gene>
<keyword evidence="3" id="KW-1185">Reference proteome</keyword>
<name>A0A0K1PVP5_9BACT</name>
<accession>A0A0K1PVP5</accession>
<organism evidence="2 3">
    <name type="scientific">Labilithrix luteola</name>
    <dbReference type="NCBI Taxonomy" id="1391654"/>
    <lineage>
        <taxon>Bacteria</taxon>
        <taxon>Pseudomonadati</taxon>
        <taxon>Myxococcota</taxon>
        <taxon>Polyangia</taxon>
        <taxon>Polyangiales</taxon>
        <taxon>Labilitrichaceae</taxon>
        <taxon>Labilithrix</taxon>
    </lineage>
</organism>
<evidence type="ECO:0000313" key="2">
    <source>
        <dbReference type="EMBL" id="AKU97603.1"/>
    </source>
</evidence>
<evidence type="ECO:0000313" key="3">
    <source>
        <dbReference type="Proteomes" id="UP000064967"/>
    </source>
</evidence>
<reference evidence="2 3" key="1">
    <citation type="submission" date="2015-08" db="EMBL/GenBank/DDBJ databases">
        <authorList>
            <person name="Babu N.S."/>
            <person name="Beckwith C.J."/>
            <person name="Beseler K.G."/>
            <person name="Brison A."/>
            <person name="Carone J.V."/>
            <person name="Caskin T.P."/>
            <person name="Diamond M."/>
            <person name="Durham M.E."/>
            <person name="Foxe J.M."/>
            <person name="Go M."/>
            <person name="Henderson B.A."/>
            <person name="Jones I.B."/>
            <person name="McGettigan J.A."/>
            <person name="Micheletti S.J."/>
            <person name="Nasrallah M.E."/>
            <person name="Ortiz D."/>
            <person name="Piller C.R."/>
            <person name="Privatt S.R."/>
            <person name="Schneider S.L."/>
            <person name="Sharp S."/>
            <person name="Smith T.C."/>
            <person name="Stanton J.D."/>
            <person name="Ullery H.E."/>
            <person name="Wilson R.J."/>
            <person name="Serrano M.G."/>
            <person name="Buck G."/>
            <person name="Lee V."/>
            <person name="Wang Y."/>
            <person name="Carvalho R."/>
            <person name="Voegtly L."/>
            <person name="Shi R."/>
            <person name="Duckworth R."/>
            <person name="Johnson A."/>
            <person name="Loviza R."/>
            <person name="Walstead R."/>
            <person name="Shah Z."/>
            <person name="Kiflezghi M."/>
            <person name="Wade K."/>
            <person name="Ball S.L."/>
            <person name="Bradley K.W."/>
            <person name="Asai D.J."/>
            <person name="Bowman C.A."/>
            <person name="Russell D.A."/>
            <person name="Pope W.H."/>
            <person name="Jacobs-Sera D."/>
            <person name="Hendrix R.W."/>
            <person name="Hatfull G.F."/>
        </authorList>
    </citation>
    <scope>NUCLEOTIDE SEQUENCE [LARGE SCALE GENOMIC DNA]</scope>
    <source>
        <strain evidence="2 3">DSM 27648</strain>
    </source>
</reference>
<protein>
    <submittedName>
        <fullName evidence="2">Uncharacterized protein</fullName>
    </submittedName>
</protein>
<dbReference type="AlphaFoldDB" id="A0A0K1PVP5"/>
<evidence type="ECO:0000256" key="1">
    <source>
        <dbReference type="SAM" id="Phobius"/>
    </source>
</evidence>
<sequence length="141" mass="14495">MSPNPYQAPVPRDPYGAPAAPVNRTPVILAAVGAGLASLYWAGLTLLIGLAAASGAGSTFQVILPCVLIGLYALRGFQLVKGDPLAAKRLLWLHGMGGAMAVLQIANGGAFLVVLQSIKLVIHVFGAVTAHFAQRALNGSR</sequence>
<keyword evidence="1" id="KW-0812">Transmembrane</keyword>
<dbReference type="Proteomes" id="UP000064967">
    <property type="component" value="Chromosome"/>
</dbReference>
<keyword evidence="1" id="KW-1133">Transmembrane helix</keyword>
<dbReference type="STRING" id="1391654.AKJ09_04267"/>